<evidence type="ECO:0000256" key="7">
    <source>
        <dbReference type="SAM" id="Phobius"/>
    </source>
</evidence>
<dbReference type="Proteomes" id="UP001165383">
    <property type="component" value="Unassembled WGS sequence"/>
</dbReference>
<evidence type="ECO:0000313" key="9">
    <source>
        <dbReference type="Proteomes" id="UP001165383"/>
    </source>
</evidence>
<dbReference type="InterPro" id="IPR001991">
    <property type="entry name" value="Na-dicarboxylate_symporter"/>
</dbReference>
<dbReference type="Pfam" id="PF00375">
    <property type="entry name" value="SDF"/>
    <property type="match status" value="1"/>
</dbReference>
<feature type="transmembrane region" description="Helical" evidence="7">
    <location>
        <begin position="193"/>
        <end position="215"/>
    </location>
</feature>
<feature type="transmembrane region" description="Helical" evidence="7">
    <location>
        <begin position="87"/>
        <end position="108"/>
    </location>
</feature>
<keyword evidence="2" id="KW-0813">Transport</keyword>
<feature type="transmembrane region" description="Helical" evidence="7">
    <location>
        <begin position="361"/>
        <end position="383"/>
    </location>
</feature>
<evidence type="ECO:0000256" key="5">
    <source>
        <dbReference type="ARBA" id="ARBA00022989"/>
    </source>
</evidence>
<dbReference type="SUPFAM" id="SSF118215">
    <property type="entry name" value="Proton glutamate symport protein"/>
    <property type="match status" value="1"/>
</dbReference>
<evidence type="ECO:0000313" key="8">
    <source>
        <dbReference type="EMBL" id="MCL6741892.1"/>
    </source>
</evidence>
<evidence type="ECO:0000256" key="2">
    <source>
        <dbReference type="ARBA" id="ARBA00022448"/>
    </source>
</evidence>
<keyword evidence="9" id="KW-1185">Reference proteome</keyword>
<dbReference type="Gene3D" id="1.10.3860.10">
    <property type="entry name" value="Sodium:dicarboxylate symporter"/>
    <property type="match status" value="1"/>
</dbReference>
<feature type="transmembrane region" description="Helical" evidence="7">
    <location>
        <begin position="9"/>
        <end position="27"/>
    </location>
</feature>
<sequence>MRRIGNLPLGLRILAGMLLGITIGVSLPKAGTAEWADTLAVSGRIVGKLWLASLQMTVLPLVFALLTTGLARAGSGAAGGATAKRAVAVFAILYAFALLIGIALNLLLLNLWPVSSAAVEAFRNVGSTSVDATVPSVGDIILGIVPTNIFAALAAGAVLPVVVFALLFGLAAARADAPRRDSIVKLIDTVADIMFTIVGWVLVLAPLGVLGLALATAHETGVAMLWGLGGYLRHMITVILVMLALAYPVAVFWGRISIRRFAACVAPSQLVALGTQSSMASLPVMLKSADTLGVPEETANVTLPLAVSVFRFVGPPLTMTYAAYAAAMAGAPPSLELMILCAAIAMLMEFAGVGLPNQVSLFALAAPAFAVLGAPLGFLPVFLSVDVIPDALATTGIVSMDVAAATAVNRMQPPAE</sequence>
<name>A0ABT0SCJ9_9SPHN</name>
<reference evidence="8" key="1">
    <citation type="submission" date="2022-05" db="EMBL/GenBank/DDBJ databases">
        <authorList>
            <person name="Jo J.-H."/>
            <person name="Im W.-T."/>
        </authorList>
    </citation>
    <scope>NUCLEOTIDE SEQUENCE</scope>
    <source>
        <strain evidence="8">RB56-2</strain>
    </source>
</reference>
<comment type="caution">
    <text evidence="8">The sequence shown here is derived from an EMBL/GenBank/DDBJ whole genome shotgun (WGS) entry which is preliminary data.</text>
</comment>
<feature type="transmembrane region" description="Helical" evidence="7">
    <location>
        <begin position="337"/>
        <end position="355"/>
    </location>
</feature>
<feature type="transmembrane region" description="Helical" evidence="7">
    <location>
        <begin position="47"/>
        <end position="66"/>
    </location>
</feature>
<evidence type="ECO:0000256" key="3">
    <source>
        <dbReference type="ARBA" id="ARBA00022475"/>
    </source>
</evidence>
<feature type="transmembrane region" description="Helical" evidence="7">
    <location>
        <begin position="149"/>
        <end position="172"/>
    </location>
</feature>
<dbReference type="InterPro" id="IPR036458">
    <property type="entry name" value="Na:dicarbo_symporter_sf"/>
</dbReference>
<protein>
    <submittedName>
        <fullName evidence="8">Dicarboxylate/amino acid:cation symporter</fullName>
    </submittedName>
</protein>
<keyword evidence="6 7" id="KW-0472">Membrane</keyword>
<evidence type="ECO:0000256" key="6">
    <source>
        <dbReference type="ARBA" id="ARBA00023136"/>
    </source>
</evidence>
<keyword evidence="4 7" id="KW-0812">Transmembrane</keyword>
<keyword evidence="3" id="KW-1003">Cell membrane</keyword>
<accession>A0ABT0SCJ9</accession>
<comment type="subcellular location">
    <subcellularLocation>
        <location evidence="1">Cell membrane</location>
        <topology evidence="1">Multi-pass membrane protein</topology>
    </subcellularLocation>
</comment>
<evidence type="ECO:0000256" key="4">
    <source>
        <dbReference type="ARBA" id="ARBA00022692"/>
    </source>
</evidence>
<proteinExistence type="predicted"/>
<dbReference type="PANTHER" id="PTHR42865">
    <property type="entry name" value="PROTON/GLUTAMATE-ASPARTATE SYMPORTER"/>
    <property type="match status" value="1"/>
</dbReference>
<dbReference type="PANTHER" id="PTHR42865:SF7">
    <property type="entry name" value="PROTON_GLUTAMATE-ASPARTATE SYMPORTER"/>
    <property type="match status" value="1"/>
</dbReference>
<dbReference type="EMBL" id="JAMGBB010000001">
    <property type="protein sequence ID" value="MCL6741892.1"/>
    <property type="molecule type" value="Genomic_DNA"/>
</dbReference>
<keyword evidence="5 7" id="KW-1133">Transmembrane helix</keyword>
<organism evidence="8 9">
    <name type="scientific">Sphingomonas brevis</name>
    <dbReference type="NCBI Taxonomy" id="2908206"/>
    <lineage>
        <taxon>Bacteria</taxon>
        <taxon>Pseudomonadati</taxon>
        <taxon>Pseudomonadota</taxon>
        <taxon>Alphaproteobacteria</taxon>
        <taxon>Sphingomonadales</taxon>
        <taxon>Sphingomonadaceae</taxon>
        <taxon>Sphingomonas</taxon>
    </lineage>
</organism>
<evidence type="ECO:0000256" key="1">
    <source>
        <dbReference type="ARBA" id="ARBA00004651"/>
    </source>
</evidence>
<gene>
    <name evidence="8" type="ORF">LZ518_12215</name>
</gene>
<feature type="transmembrane region" description="Helical" evidence="7">
    <location>
        <begin position="235"/>
        <end position="254"/>
    </location>
</feature>
<dbReference type="PRINTS" id="PR00173">
    <property type="entry name" value="EDTRNSPORT"/>
</dbReference>
<dbReference type="RefSeq" id="WP_249916253.1">
    <property type="nucleotide sequence ID" value="NZ_JAMGBB010000001.1"/>
</dbReference>